<feature type="non-terminal residue" evidence="2">
    <location>
        <position position="1"/>
    </location>
</feature>
<dbReference type="AlphaFoldDB" id="A0A6J4HMN7"/>
<evidence type="ECO:0000313" key="2">
    <source>
        <dbReference type="EMBL" id="CAA9228545.1"/>
    </source>
</evidence>
<sequence>SSPAPTSPPPPPTPPRRRWPTCWPASTWRRWSRASGPARRSRLASCGATPRRRSPGPCACSATPAPTCTPPRWPSPGASSTASRSPGSGRSWPTPGTRAGSASPAAPAACTTASPAAGSAPTASSHVSDLRAY</sequence>
<feature type="compositionally biased region" description="Low complexity" evidence="1">
    <location>
        <begin position="95"/>
        <end position="125"/>
    </location>
</feature>
<accession>A0A6J4HMN7</accession>
<proteinExistence type="predicted"/>
<organism evidence="2">
    <name type="scientific">uncultured Actinomycetospora sp</name>
    <dbReference type="NCBI Taxonomy" id="1135996"/>
    <lineage>
        <taxon>Bacteria</taxon>
        <taxon>Bacillati</taxon>
        <taxon>Actinomycetota</taxon>
        <taxon>Actinomycetes</taxon>
        <taxon>Pseudonocardiales</taxon>
        <taxon>Pseudonocardiaceae</taxon>
        <taxon>Actinomycetospora</taxon>
        <taxon>environmental samples</taxon>
    </lineage>
</organism>
<feature type="compositionally biased region" description="Polar residues" evidence="1">
    <location>
        <begin position="77"/>
        <end position="88"/>
    </location>
</feature>
<feature type="compositionally biased region" description="Low complexity" evidence="1">
    <location>
        <begin position="55"/>
        <end position="66"/>
    </location>
</feature>
<feature type="region of interest" description="Disordered" evidence="1">
    <location>
        <begin position="1"/>
        <end position="133"/>
    </location>
</feature>
<reference evidence="2" key="1">
    <citation type="submission" date="2020-02" db="EMBL/GenBank/DDBJ databases">
        <authorList>
            <person name="Meier V. D."/>
        </authorList>
    </citation>
    <scope>NUCLEOTIDE SEQUENCE</scope>
    <source>
        <strain evidence="2">AVDCRST_MAG54</strain>
    </source>
</reference>
<name>A0A6J4HMN7_9PSEU</name>
<protein>
    <submittedName>
        <fullName evidence="2">Uncharacterized protein</fullName>
    </submittedName>
</protein>
<feature type="compositionally biased region" description="Pro residues" evidence="1">
    <location>
        <begin position="1"/>
        <end position="14"/>
    </location>
</feature>
<dbReference type="EMBL" id="CADCTH010000126">
    <property type="protein sequence ID" value="CAA9228545.1"/>
    <property type="molecule type" value="Genomic_DNA"/>
</dbReference>
<evidence type="ECO:0000256" key="1">
    <source>
        <dbReference type="SAM" id="MobiDB-lite"/>
    </source>
</evidence>
<gene>
    <name evidence="2" type="ORF">AVDCRST_MAG54-907</name>
</gene>
<feature type="non-terminal residue" evidence="2">
    <location>
        <position position="133"/>
    </location>
</feature>